<evidence type="ECO:0000256" key="1">
    <source>
        <dbReference type="SAM" id="MobiDB-lite"/>
    </source>
</evidence>
<dbReference type="EMBL" id="BAAASZ010000035">
    <property type="protein sequence ID" value="GAA2460274.1"/>
    <property type="molecule type" value="Genomic_DNA"/>
</dbReference>
<dbReference type="InterPro" id="IPR045851">
    <property type="entry name" value="AMP-bd_C_sf"/>
</dbReference>
<dbReference type="Gene3D" id="3.30.300.30">
    <property type="match status" value="1"/>
</dbReference>
<dbReference type="SUPFAM" id="SSF56801">
    <property type="entry name" value="Acetyl-CoA synthetase-like"/>
    <property type="match status" value="1"/>
</dbReference>
<gene>
    <name evidence="4" type="ORF">GCM10010405_50740</name>
</gene>
<accession>A0ABN3KL01</accession>
<dbReference type="Gene3D" id="3.40.50.980">
    <property type="match status" value="1"/>
</dbReference>
<dbReference type="PANTHER" id="PTHR43767:SF10">
    <property type="entry name" value="SURFACTIN SYNTHASE SUBUNIT 1"/>
    <property type="match status" value="1"/>
</dbReference>
<dbReference type="Gene3D" id="2.30.38.10">
    <property type="entry name" value="Luciferase, Domain 3"/>
    <property type="match status" value="1"/>
</dbReference>
<feature type="compositionally biased region" description="Basic residues" evidence="1">
    <location>
        <begin position="171"/>
        <end position="185"/>
    </location>
</feature>
<sequence>MSALTPDAVYLAAMPATHSFTFGHPGILGALAHGGKVVLGESGDPAGAMALIERERVTHCALTPAVARQWLAARAAWQGPDLSSLEVLQVGGARPDEETARQFSDTFGCRVQQVYGTSEGLLNFSRFDDPPRSGAHHPGAVHLAGRRDPRGGRPGSPRRRRGNGRAPGPGARRHHGLPRRPGHHLVHPDGFYRTGDLVRRHPSGNFVVVGRVKDVINRGGEKIPAGELEALVQKHPGVRAAAVPMPHRVLGETVCLYVVDDGEGSPTLWEIRRFLGDGGLAPFKLPEHVVRVPALPLTGVGKIDKMRLCEDIVVRMEAEYGGRCPAEGPVPLSDDHGAGTDASGTARRDGGAARPPGSRDGRCPRAAVNSVGPPLVLRGTRAVRPPVAGLWSPAGPFRSGAPGRVAGCPHPVPDRLRTGCPRRRCCARNAGLPWHRTGYEPWS</sequence>
<dbReference type="Pfam" id="PF13193">
    <property type="entry name" value="AMP-binding_C"/>
    <property type="match status" value="1"/>
</dbReference>
<evidence type="ECO:0000313" key="5">
    <source>
        <dbReference type="Proteomes" id="UP001501638"/>
    </source>
</evidence>
<evidence type="ECO:0000313" key="4">
    <source>
        <dbReference type="EMBL" id="GAA2460274.1"/>
    </source>
</evidence>
<proteinExistence type="predicted"/>
<organism evidence="4 5">
    <name type="scientific">Streptomyces macrosporus</name>
    <dbReference type="NCBI Taxonomy" id="44032"/>
    <lineage>
        <taxon>Bacteria</taxon>
        <taxon>Bacillati</taxon>
        <taxon>Actinomycetota</taxon>
        <taxon>Actinomycetes</taxon>
        <taxon>Kitasatosporales</taxon>
        <taxon>Streptomycetaceae</taxon>
        <taxon>Streptomyces</taxon>
    </lineage>
</organism>
<feature type="domain" description="AMP-binding enzyme C-terminal" evidence="3">
    <location>
        <begin position="227"/>
        <end position="302"/>
    </location>
</feature>
<name>A0ABN3KL01_9ACTN</name>
<feature type="region of interest" description="Disordered" evidence="1">
    <location>
        <begin position="125"/>
        <end position="186"/>
    </location>
</feature>
<dbReference type="Proteomes" id="UP001501638">
    <property type="component" value="Unassembled WGS sequence"/>
</dbReference>
<evidence type="ECO:0000259" key="2">
    <source>
        <dbReference type="Pfam" id="PF00501"/>
    </source>
</evidence>
<feature type="domain" description="AMP-dependent synthetase/ligase" evidence="2">
    <location>
        <begin position="4"/>
        <end position="129"/>
    </location>
</feature>
<keyword evidence="5" id="KW-1185">Reference proteome</keyword>
<feature type="compositionally biased region" description="Basic and acidic residues" evidence="1">
    <location>
        <begin position="346"/>
        <end position="363"/>
    </location>
</feature>
<protein>
    <submittedName>
        <fullName evidence="4">Uncharacterized protein</fullName>
    </submittedName>
</protein>
<reference evidence="4 5" key="1">
    <citation type="journal article" date="2019" name="Int. J. Syst. Evol. Microbiol.">
        <title>The Global Catalogue of Microorganisms (GCM) 10K type strain sequencing project: providing services to taxonomists for standard genome sequencing and annotation.</title>
        <authorList>
            <consortium name="The Broad Institute Genomics Platform"/>
            <consortium name="The Broad Institute Genome Sequencing Center for Infectious Disease"/>
            <person name="Wu L."/>
            <person name="Ma J."/>
        </authorList>
    </citation>
    <scope>NUCLEOTIDE SEQUENCE [LARGE SCALE GENOMIC DNA]</scope>
    <source>
        <strain evidence="4 5">JCM 6305</strain>
    </source>
</reference>
<dbReference type="InterPro" id="IPR050237">
    <property type="entry name" value="ATP-dep_AMP-bd_enzyme"/>
</dbReference>
<dbReference type="PANTHER" id="PTHR43767">
    <property type="entry name" value="LONG-CHAIN-FATTY-ACID--COA LIGASE"/>
    <property type="match status" value="1"/>
</dbReference>
<dbReference type="Pfam" id="PF00501">
    <property type="entry name" value="AMP-binding"/>
    <property type="match status" value="1"/>
</dbReference>
<feature type="region of interest" description="Disordered" evidence="1">
    <location>
        <begin position="325"/>
        <end position="367"/>
    </location>
</feature>
<comment type="caution">
    <text evidence="4">The sequence shown here is derived from an EMBL/GenBank/DDBJ whole genome shotgun (WGS) entry which is preliminary data.</text>
</comment>
<dbReference type="InterPro" id="IPR000873">
    <property type="entry name" value="AMP-dep_synth/lig_dom"/>
</dbReference>
<dbReference type="InterPro" id="IPR025110">
    <property type="entry name" value="AMP-bd_C"/>
</dbReference>
<evidence type="ECO:0000259" key="3">
    <source>
        <dbReference type="Pfam" id="PF13193"/>
    </source>
</evidence>